<dbReference type="VEuPathDB" id="FungiDB:PPTG_15516"/>
<name>W2PP50_PHYN3</name>
<proteinExistence type="inferred from homology"/>
<evidence type="ECO:0000256" key="1">
    <source>
        <dbReference type="ARBA" id="ARBA00010105"/>
    </source>
</evidence>
<dbReference type="GO" id="GO:0005737">
    <property type="term" value="C:cytoplasm"/>
    <property type="evidence" value="ECO:0007669"/>
    <property type="project" value="TreeGrafter"/>
</dbReference>
<reference evidence="2 3" key="2">
    <citation type="submission" date="2013-11" db="EMBL/GenBank/DDBJ databases">
        <title>The Genome Sequence of Phytophthora parasitica INRA-310.</title>
        <authorList>
            <consortium name="The Broad Institute Genomics Platform"/>
            <person name="Russ C."/>
            <person name="Tyler B."/>
            <person name="Panabieres F."/>
            <person name="Shan W."/>
            <person name="Tripathy S."/>
            <person name="Grunwald N."/>
            <person name="Machado M."/>
            <person name="Johnson C.S."/>
            <person name="Arredondo F."/>
            <person name="Hong C."/>
            <person name="Coffey M."/>
            <person name="Young S.K."/>
            <person name="Zeng Q."/>
            <person name="Gargeya S."/>
            <person name="Fitzgerald M."/>
            <person name="Abouelleil A."/>
            <person name="Alvarado L."/>
            <person name="Chapman S.B."/>
            <person name="Gainer-Dewar J."/>
            <person name="Goldberg J."/>
            <person name="Griggs A."/>
            <person name="Gujja S."/>
            <person name="Hansen M."/>
            <person name="Howarth C."/>
            <person name="Imamovic A."/>
            <person name="Ireland A."/>
            <person name="Larimer J."/>
            <person name="McCowan C."/>
            <person name="Murphy C."/>
            <person name="Pearson M."/>
            <person name="Poon T.W."/>
            <person name="Priest M."/>
            <person name="Roberts A."/>
            <person name="Saif S."/>
            <person name="Shea T."/>
            <person name="Sykes S."/>
            <person name="Wortman J."/>
            <person name="Nusbaum C."/>
            <person name="Birren B."/>
        </authorList>
    </citation>
    <scope>NUCLEOTIDE SEQUENCE [LARGE SCALE GENOMIC DNA]</scope>
    <source>
        <strain evidence="2 3">INRA-310</strain>
    </source>
</reference>
<protein>
    <submittedName>
        <fullName evidence="2">Uncharacterized protein</fullName>
    </submittedName>
</protein>
<dbReference type="GeneID" id="20184670"/>
<reference evidence="3" key="1">
    <citation type="submission" date="2011-12" db="EMBL/GenBank/DDBJ databases">
        <authorList>
            <consortium name="The Broad Institute Genome Sequencing Platform"/>
            <person name="Russ C."/>
            <person name="Tyler B."/>
            <person name="Panabieres F."/>
            <person name="Shan W."/>
            <person name="Tripathy S."/>
            <person name="Grunwald N."/>
            <person name="Machado M."/>
            <person name="Young S.K."/>
            <person name="Zeng Q."/>
            <person name="Gargeya S."/>
            <person name="Fitzgerald M."/>
            <person name="Haas B."/>
            <person name="Abouelleil A."/>
            <person name="Alvarado L."/>
            <person name="Arachchi H.M."/>
            <person name="Berlin A."/>
            <person name="Chapman S.B."/>
            <person name="Gearin G."/>
            <person name="Goldberg J."/>
            <person name="Griggs A."/>
            <person name="Gujja S."/>
            <person name="Hansen M."/>
            <person name="Heiman D."/>
            <person name="Howarth C."/>
            <person name="Larimer J."/>
            <person name="Lui A."/>
            <person name="MacDonald P.J.P."/>
            <person name="McCowen C."/>
            <person name="Montmayeur A."/>
            <person name="Murphy C."/>
            <person name="Neiman D."/>
            <person name="Pearson M."/>
            <person name="Priest M."/>
            <person name="Roberts A."/>
            <person name="Saif S."/>
            <person name="Shea T."/>
            <person name="Sisk P."/>
            <person name="Stolte C."/>
            <person name="Sykes S."/>
            <person name="Wortman J."/>
            <person name="Nusbaum C."/>
            <person name="Birren B."/>
        </authorList>
    </citation>
    <scope>NUCLEOTIDE SEQUENCE [LARGE SCALE GENOMIC DNA]</scope>
    <source>
        <strain evidence="3">INRA-310</strain>
    </source>
</reference>
<evidence type="ECO:0000313" key="3">
    <source>
        <dbReference type="Proteomes" id="UP000018817"/>
    </source>
</evidence>
<dbReference type="RefSeq" id="XP_008911978.1">
    <property type="nucleotide sequence ID" value="XM_008913730.1"/>
</dbReference>
<organism evidence="2 3">
    <name type="scientific">Phytophthora nicotianae (strain INRA-310)</name>
    <name type="common">Phytophthora parasitica</name>
    <dbReference type="NCBI Taxonomy" id="761204"/>
    <lineage>
        <taxon>Eukaryota</taxon>
        <taxon>Sar</taxon>
        <taxon>Stramenopiles</taxon>
        <taxon>Oomycota</taxon>
        <taxon>Peronosporomycetes</taxon>
        <taxon>Peronosporales</taxon>
        <taxon>Peronosporaceae</taxon>
        <taxon>Phytophthora</taxon>
    </lineage>
</organism>
<dbReference type="Pfam" id="PF03690">
    <property type="entry name" value="MYG1_exonuc"/>
    <property type="match status" value="1"/>
</dbReference>
<dbReference type="STRING" id="761204.W2PP50"/>
<sequence length="493" mass="55446">MAVPTKAAAFVASSPCFAAFHSAQVTSSLAEGAKKYIGTHNGTFHCDEALAVSMLKLLPKFAAHDILRTRDEAKLAQCEAVVDVGGIYDPEALRFDHHQRTFTGTFDQRDTKLSSAGLVYKHFGREIIQHLAAPTTLDDATLDILHQKAYKNFVEHIDGIDNGVEVATAGDAKLTYNYQVSTSLSNRVGYLNPRWNEDQSEKRVNEQFQQAMYMTITEFTDAIHDLVHSWLPAREIVEKAVSNRFQTHKSVTERHQDALTNMPYIIVGRTQTTQQKPVVRGRYAKFNGTMDVMLLEALQVNNPFTAKHGTRLQMWQNVAESIGMQVFKNPGAFSWHTCRDRVTALMKMYTDGKHDKLFKHGTMEENARKETILREINETLLRKNHKMAGQTVGDGNGKERVIGTKSDGAGLSSAAASTALAQKRRKLENAMSGKVTAATDAHDGSSSENFRARILELIESKIQFDMDQRQKETELREQEFELQKRFLEYLQSK</sequence>
<accession>W2PP50</accession>
<dbReference type="InterPro" id="IPR003226">
    <property type="entry name" value="MYG1_exonuclease"/>
</dbReference>
<dbReference type="AlphaFoldDB" id="W2PP50"/>
<dbReference type="GO" id="GO:0005634">
    <property type="term" value="C:nucleus"/>
    <property type="evidence" value="ECO:0007669"/>
    <property type="project" value="TreeGrafter"/>
</dbReference>
<dbReference type="EMBL" id="KI669615">
    <property type="protein sequence ID" value="ETN02763.1"/>
    <property type="molecule type" value="Genomic_DNA"/>
</dbReference>
<dbReference type="PANTHER" id="PTHR11215">
    <property type="entry name" value="METAL DEPENDENT HYDROLASE - RELATED"/>
    <property type="match status" value="1"/>
</dbReference>
<comment type="similarity">
    <text evidence="1">Belongs to the MYG1 family.</text>
</comment>
<dbReference type="Proteomes" id="UP000018817">
    <property type="component" value="Unassembled WGS sequence"/>
</dbReference>
<dbReference type="PANTHER" id="PTHR11215:SF1">
    <property type="entry name" value="MYG1 EXONUCLEASE"/>
    <property type="match status" value="1"/>
</dbReference>
<evidence type="ECO:0000313" key="2">
    <source>
        <dbReference type="EMBL" id="ETN02763.1"/>
    </source>
</evidence>
<gene>
    <name evidence="2" type="ORF">PPTG_15516</name>
</gene>